<sequence length="293" mass="32054">MKEGYGDNEVTLYPTQFFSVNNWALKPNQPKEPPFTDHMLAICAADKPVVFKSLKPSSITERVPQGTKPGAQLGHKKQSTSLKQPFVSRKESSSAMDSNPSQPPVSTTMDPGMHKEDQQATGGPTSLGVTGETRANPQLSSASFIIHSESASGNDASAVSIAEADLGTFAPSTDLHVLSEQTKSISEGLDTVLTQPLTGKEASSIARQVKDEEASRTIKLEDLEKLVSNVQPSFKDLDSPEDGHVIIVESDVEEHRIQIPILIIQSRDHELNLDFQFTPRRDMTREGFEFYFG</sequence>
<name>A0ABQ4XZS9_9ASTR</name>
<feature type="compositionally biased region" description="Polar residues" evidence="1">
    <location>
        <begin position="119"/>
        <end position="134"/>
    </location>
</feature>
<reference evidence="2" key="2">
    <citation type="submission" date="2022-01" db="EMBL/GenBank/DDBJ databases">
        <authorList>
            <person name="Yamashiro T."/>
            <person name="Shiraishi A."/>
            <person name="Satake H."/>
            <person name="Nakayama K."/>
        </authorList>
    </citation>
    <scope>NUCLEOTIDE SEQUENCE</scope>
</reference>
<comment type="caution">
    <text evidence="2">The sequence shown here is derived from an EMBL/GenBank/DDBJ whole genome shotgun (WGS) entry which is preliminary data.</text>
</comment>
<reference evidence="2" key="1">
    <citation type="journal article" date="2022" name="Int. J. Mol. Sci.">
        <title>Draft Genome of Tanacetum Coccineum: Genomic Comparison of Closely Related Tanacetum-Family Plants.</title>
        <authorList>
            <person name="Yamashiro T."/>
            <person name="Shiraishi A."/>
            <person name="Nakayama K."/>
            <person name="Satake H."/>
        </authorList>
    </citation>
    <scope>NUCLEOTIDE SEQUENCE</scope>
</reference>
<protein>
    <submittedName>
        <fullName evidence="2">Uncharacterized protein</fullName>
    </submittedName>
</protein>
<organism evidence="2 3">
    <name type="scientific">Tanacetum coccineum</name>
    <dbReference type="NCBI Taxonomy" id="301880"/>
    <lineage>
        <taxon>Eukaryota</taxon>
        <taxon>Viridiplantae</taxon>
        <taxon>Streptophyta</taxon>
        <taxon>Embryophyta</taxon>
        <taxon>Tracheophyta</taxon>
        <taxon>Spermatophyta</taxon>
        <taxon>Magnoliopsida</taxon>
        <taxon>eudicotyledons</taxon>
        <taxon>Gunneridae</taxon>
        <taxon>Pentapetalae</taxon>
        <taxon>asterids</taxon>
        <taxon>campanulids</taxon>
        <taxon>Asterales</taxon>
        <taxon>Asteraceae</taxon>
        <taxon>Asteroideae</taxon>
        <taxon>Anthemideae</taxon>
        <taxon>Anthemidinae</taxon>
        <taxon>Tanacetum</taxon>
    </lineage>
</organism>
<dbReference type="Proteomes" id="UP001151760">
    <property type="component" value="Unassembled WGS sequence"/>
</dbReference>
<feature type="region of interest" description="Disordered" evidence="1">
    <location>
        <begin position="59"/>
        <end position="134"/>
    </location>
</feature>
<evidence type="ECO:0000256" key="1">
    <source>
        <dbReference type="SAM" id="MobiDB-lite"/>
    </source>
</evidence>
<gene>
    <name evidence="2" type="ORF">Tco_0703229</name>
</gene>
<dbReference type="EMBL" id="BQNB010009931">
    <property type="protein sequence ID" value="GJS70388.1"/>
    <property type="molecule type" value="Genomic_DNA"/>
</dbReference>
<keyword evidence="3" id="KW-1185">Reference proteome</keyword>
<evidence type="ECO:0000313" key="3">
    <source>
        <dbReference type="Proteomes" id="UP001151760"/>
    </source>
</evidence>
<proteinExistence type="predicted"/>
<feature type="compositionally biased region" description="Polar residues" evidence="1">
    <location>
        <begin position="93"/>
        <end position="109"/>
    </location>
</feature>
<accession>A0ABQ4XZS9</accession>
<evidence type="ECO:0000313" key="2">
    <source>
        <dbReference type="EMBL" id="GJS70388.1"/>
    </source>
</evidence>